<protein>
    <recommendedName>
        <fullName evidence="1 2">Origin recognition complex subunit 2</fullName>
    </recommendedName>
</protein>
<reference evidence="4" key="1">
    <citation type="journal article" date="2023" name="G3 (Bethesda)">
        <title>Whole genome assemblies of Zophobas morio and Tenebrio molitor.</title>
        <authorList>
            <person name="Kaur S."/>
            <person name="Stinson S.A."/>
            <person name="diCenzo G.C."/>
        </authorList>
    </citation>
    <scope>NUCLEOTIDE SEQUENCE</scope>
    <source>
        <strain evidence="4">QUZm001</strain>
    </source>
</reference>
<dbReference type="AlphaFoldDB" id="A0AA38LZX9"/>
<dbReference type="Pfam" id="PF04084">
    <property type="entry name" value="RecA-like_ORC2"/>
    <property type="match status" value="1"/>
</dbReference>
<keyword evidence="2" id="KW-0539">Nucleus</keyword>
<comment type="caution">
    <text evidence="4">The sequence shown here is derived from an EMBL/GenBank/DDBJ whole genome shotgun (WGS) entry which is preliminary data.</text>
</comment>
<dbReference type="Proteomes" id="UP001168821">
    <property type="component" value="Unassembled WGS sequence"/>
</dbReference>
<comment type="subcellular location">
    <subcellularLocation>
        <location evidence="2">Nucleus</location>
    </subcellularLocation>
</comment>
<organism evidence="4 5">
    <name type="scientific">Zophobas morio</name>
    <dbReference type="NCBI Taxonomy" id="2755281"/>
    <lineage>
        <taxon>Eukaryota</taxon>
        <taxon>Metazoa</taxon>
        <taxon>Ecdysozoa</taxon>
        <taxon>Arthropoda</taxon>
        <taxon>Hexapoda</taxon>
        <taxon>Insecta</taxon>
        <taxon>Pterygota</taxon>
        <taxon>Neoptera</taxon>
        <taxon>Endopterygota</taxon>
        <taxon>Coleoptera</taxon>
        <taxon>Polyphaga</taxon>
        <taxon>Cucujiformia</taxon>
        <taxon>Tenebrionidae</taxon>
        <taxon>Zophobas</taxon>
    </lineage>
</organism>
<dbReference type="EMBL" id="JALNTZ010003721">
    <property type="protein sequence ID" value="KAJ3616155.1"/>
    <property type="molecule type" value="Genomic_DNA"/>
</dbReference>
<proteinExistence type="inferred from homology"/>
<evidence type="ECO:0000259" key="3">
    <source>
        <dbReference type="Pfam" id="PF04084"/>
    </source>
</evidence>
<dbReference type="InterPro" id="IPR056772">
    <property type="entry name" value="RecA-like_ORC2"/>
</dbReference>
<evidence type="ECO:0000256" key="1">
    <source>
        <dbReference type="ARBA" id="ARBA00019080"/>
    </source>
</evidence>
<name>A0AA38LZX9_9CUCU</name>
<evidence type="ECO:0000313" key="4">
    <source>
        <dbReference type="EMBL" id="KAJ3616155.1"/>
    </source>
</evidence>
<evidence type="ECO:0000256" key="2">
    <source>
        <dbReference type="RuleBase" id="RU368084"/>
    </source>
</evidence>
<dbReference type="InterPro" id="IPR007220">
    <property type="entry name" value="ORC2"/>
</dbReference>
<sequence length="105" mass="12248">MISFIVKEIFKAGWTSQSVKEQIHFIEMQFSQESMLRRSYPVSLCLIFFSEAQDLFLFVHSLDALHLRSPRTQELLSKLASLPKVHLLATVDHLHALQRINLFHL</sequence>
<comment type="similarity">
    <text evidence="2">Belongs to the ORC2 family.</text>
</comment>
<comment type="subunit">
    <text evidence="2">Component of the origin recognition complex (ORC).</text>
</comment>
<feature type="domain" description="Origin recognition complex subunit 2 RecA-like" evidence="3">
    <location>
        <begin position="8"/>
        <end position="96"/>
    </location>
</feature>
<dbReference type="GO" id="GO:0003688">
    <property type="term" value="F:DNA replication origin binding"/>
    <property type="evidence" value="ECO:0007669"/>
    <property type="project" value="UniProtKB-UniRule"/>
</dbReference>
<dbReference type="PANTHER" id="PTHR14052:SF0">
    <property type="entry name" value="ORIGIN RECOGNITION COMPLEX SUBUNIT 2"/>
    <property type="match status" value="1"/>
</dbReference>
<dbReference type="PANTHER" id="PTHR14052">
    <property type="entry name" value="ORIGIN RECOGNITION COMPLEX SUBUNIT 2"/>
    <property type="match status" value="1"/>
</dbReference>
<comment type="function">
    <text evidence="2">Component of the origin recognition complex (ORC) that binds origins of replication. DNA-binding is ATP-dependent. ORC is required to assemble the pre-replication complex necessary to initiate DNA replication.</text>
</comment>
<keyword evidence="2" id="KW-0235">DNA replication</keyword>
<gene>
    <name evidence="4" type="ORF">Zmor_012029</name>
</gene>
<evidence type="ECO:0000313" key="5">
    <source>
        <dbReference type="Proteomes" id="UP001168821"/>
    </source>
</evidence>
<dbReference type="GO" id="GO:0006260">
    <property type="term" value="P:DNA replication"/>
    <property type="evidence" value="ECO:0007669"/>
    <property type="project" value="UniProtKB-UniRule"/>
</dbReference>
<accession>A0AA38LZX9</accession>
<keyword evidence="5" id="KW-1185">Reference proteome</keyword>
<dbReference type="GO" id="GO:0005664">
    <property type="term" value="C:nuclear origin of replication recognition complex"/>
    <property type="evidence" value="ECO:0007669"/>
    <property type="project" value="UniProtKB-UniRule"/>
</dbReference>